<feature type="region of interest" description="Disordered" evidence="1">
    <location>
        <begin position="24"/>
        <end position="65"/>
    </location>
</feature>
<reference evidence="2 3" key="1">
    <citation type="submission" date="2019-01" db="EMBL/GenBank/DDBJ databases">
        <title>Florfenicol resistance in Enterobacteriaceae and whole-genome sequence analysis of florfenicol-resistant Leclercia adecarboxylata strain R25.</title>
        <authorList>
            <person name="Bao Q."/>
            <person name="Ying Y."/>
        </authorList>
    </citation>
    <scope>NUCLEOTIDE SEQUENCE [LARGE SCALE GENOMIC DNA]</scope>
    <source>
        <strain evidence="2 3">R25</strain>
    </source>
</reference>
<evidence type="ECO:0000256" key="1">
    <source>
        <dbReference type="SAM" id="MobiDB-lite"/>
    </source>
</evidence>
<feature type="compositionally biased region" description="Low complexity" evidence="1">
    <location>
        <begin position="29"/>
        <end position="43"/>
    </location>
</feature>
<gene>
    <name evidence="2" type="ORF">ES815_15980</name>
</gene>
<proteinExistence type="predicted"/>
<evidence type="ECO:0000313" key="3">
    <source>
        <dbReference type="Proteomes" id="UP000317812"/>
    </source>
</evidence>
<evidence type="ECO:0000313" key="2">
    <source>
        <dbReference type="EMBL" id="QDK19720.1"/>
    </source>
</evidence>
<dbReference type="Proteomes" id="UP000317812">
    <property type="component" value="Chromosome"/>
</dbReference>
<organism evidence="2 3">
    <name type="scientific">Leclercia adecarboxylata</name>
    <dbReference type="NCBI Taxonomy" id="83655"/>
    <lineage>
        <taxon>Bacteria</taxon>
        <taxon>Pseudomonadati</taxon>
        <taxon>Pseudomonadota</taxon>
        <taxon>Gammaproteobacteria</taxon>
        <taxon>Enterobacterales</taxon>
        <taxon>Enterobacteriaceae</taxon>
        <taxon>Leclercia</taxon>
    </lineage>
</organism>
<protein>
    <submittedName>
        <fullName evidence="2">Uncharacterized protein</fullName>
    </submittedName>
</protein>
<sequence length="65" mass="6993">MNNAGATGLHVKPNRVCVNKQSNRRARVGESGELPGGALLAGPTNVGRVRRSRHPATEGKCYLRR</sequence>
<dbReference type="AlphaFoldDB" id="A0AAP9ALB9"/>
<accession>A0AAP9ALB9</accession>
<name>A0AAP9ALB9_9ENTR</name>
<dbReference type="EMBL" id="CP035382">
    <property type="protein sequence ID" value="QDK19720.1"/>
    <property type="molecule type" value="Genomic_DNA"/>
</dbReference>